<dbReference type="STRING" id="1237085.Ngar_c26860"/>
<feature type="transmembrane region" description="Helical" evidence="8">
    <location>
        <begin position="289"/>
        <end position="310"/>
    </location>
</feature>
<keyword evidence="5 8" id="KW-0812">Transmembrane</keyword>
<dbReference type="GO" id="GO:0015087">
    <property type="term" value="F:cobalt ion transmembrane transporter activity"/>
    <property type="evidence" value="ECO:0007669"/>
    <property type="project" value="TreeGrafter"/>
</dbReference>
<dbReference type="GO" id="GO:0050897">
    <property type="term" value="F:cobalt ion binding"/>
    <property type="evidence" value="ECO:0007669"/>
    <property type="project" value="TreeGrafter"/>
</dbReference>
<dbReference type="GeneID" id="13794705"/>
<gene>
    <name evidence="9" type="primary">corA</name>
    <name evidence="9" type="ordered locus">Ngar_c26860</name>
</gene>
<organism evidence="9 10">
    <name type="scientific">Nitrososphaera gargensis (strain Ga9.2)</name>
    <dbReference type="NCBI Taxonomy" id="1237085"/>
    <lineage>
        <taxon>Archaea</taxon>
        <taxon>Nitrososphaerota</taxon>
        <taxon>Nitrososphaeria</taxon>
        <taxon>Nitrososphaerales</taxon>
        <taxon>Nitrososphaeraceae</taxon>
        <taxon>Nitrososphaera</taxon>
    </lineage>
</organism>
<comment type="subcellular location">
    <subcellularLocation>
        <location evidence="1">Cell membrane</location>
        <topology evidence="1">Multi-pass membrane protein</topology>
    </subcellularLocation>
</comment>
<keyword evidence="10" id="KW-1185">Reference proteome</keyword>
<keyword evidence="3" id="KW-0813">Transport</keyword>
<dbReference type="GO" id="GO:0015095">
    <property type="term" value="F:magnesium ion transmembrane transporter activity"/>
    <property type="evidence" value="ECO:0007669"/>
    <property type="project" value="TreeGrafter"/>
</dbReference>
<evidence type="ECO:0000256" key="4">
    <source>
        <dbReference type="ARBA" id="ARBA00022475"/>
    </source>
</evidence>
<dbReference type="AlphaFoldDB" id="K0ILQ6"/>
<dbReference type="GO" id="GO:0005886">
    <property type="term" value="C:plasma membrane"/>
    <property type="evidence" value="ECO:0007669"/>
    <property type="project" value="UniProtKB-SubCell"/>
</dbReference>
<dbReference type="InterPro" id="IPR002523">
    <property type="entry name" value="MgTranspt_CorA/ZnTranspt_ZntB"/>
</dbReference>
<keyword evidence="4" id="KW-1003">Cell membrane</keyword>
<dbReference type="RefSeq" id="WP_015020142.1">
    <property type="nucleotide sequence ID" value="NC_018719.1"/>
</dbReference>
<sequence>MSDPEKRLETISNNGVLWINLQKPSFSDMSTLGQKYPFQRLNLEDSLSKIQIPKIDRYADHIFIILHFPTPDKEKGFLFSQLAVFMGPDYLVTIHQGDLKPLDELFNMCKNDEKQRQAIMGKSSGYLLHKIIDTLVDDLLHILMKVVGNIDDIEDSVFDERISIPRQISLLRREITTLRRIVIPLRRTVVDLSKDVQRFSKEDMSLYFKDVLDHIEKVYEALEEAKETVEIYKDTDFMLSNEKTNKILAVLTIIFTLSIPATVIGQFYGMNIPLPGGNETGPWTQLGPYTTLIFVIVLSSVSALLMVFYFRRLGWLGPSM</sequence>
<dbReference type="GO" id="GO:0000287">
    <property type="term" value="F:magnesium ion binding"/>
    <property type="evidence" value="ECO:0007669"/>
    <property type="project" value="TreeGrafter"/>
</dbReference>
<evidence type="ECO:0000256" key="3">
    <source>
        <dbReference type="ARBA" id="ARBA00022448"/>
    </source>
</evidence>
<evidence type="ECO:0000256" key="1">
    <source>
        <dbReference type="ARBA" id="ARBA00004651"/>
    </source>
</evidence>
<dbReference type="EMBL" id="CP002408">
    <property type="protein sequence ID" value="AFU59607.1"/>
    <property type="molecule type" value="Genomic_DNA"/>
</dbReference>
<dbReference type="OrthoDB" id="28779at2157"/>
<accession>K0ILQ6</accession>
<dbReference type="Pfam" id="PF01544">
    <property type="entry name" value="CorA"/>
    <property type="match status" value="1"/>
</dbReference>
<evidence type="ECO:0000313" key="9">
    <source>
        <dbReference type="EMBL" id="AFU59607.1"/>
    </source>
</evidence>
<reference evidence="9 10" key="1">
    <citation type="journal article" date="2012" name="Environ. Microbiol.">
        <title>The genome of the ammonia-oxidizing Candidatus Nitrososphaera gargensis: insights into metabolic versatility and environmental adaptations.</title>
        <authorList>
            <person name="Spang A."/>
            <person name="Poehlein A."/>
            <person name="Offre P."/>
            <person name="Zumbragel S."/>
            <person name="Haider S."/>
            <person name="Rychlik N."/>
            <person name="Nowka B."/>
            <person name="Schmeisser C."/>
            <person name="Lebedeva E.V."/>
            <person name="Rattei T."/>
            <person name="Bohm C."/>
            <person name="Schmid M."/>
            <person name="Galushko A."/>
            <person name="Hatzenpichler R."/>
            <person name="Weinmaier T."/>
            <person name="Daniel R."/>
            <person name="Schleper C."/>
            <person name="Spieck E."/>
            <person name="Streit W."/>
            <person name="Wagner M."/>
        </authorList>
    </citation>
    <scope>NUCLEOTIDE SEQUENCE [LARGE SCALE GENOMIC DNA]</scope>
    <source>
        <strain evidence="10">Ga9.2</strain>
    </source>
</reference>
<evidence type="ECO:0000256" key="5">
    <source>
        <dbReference type="ARBA" id="ARBA00022692"/>
    </source>
</evidence>
<dbReference type="Proteomes" id="UP000008037">
    <property type="component" value="Chromosome"/>
</dbReference>
<dbReference type="PANTHER" id="PTHR46494:SF1">
    <property type="entry name" value="CORA FAMILY METAL ION TRANSPORTER (EUROFUNG)"/>
    <property type="match status" value="1"/>
</dbReference>
<dbReference type="InterPro" id="IPR045863">
    <property type="entry name" value="CorA_TM1_TM2"/>
</dbReference>
<dbReference type="SUPFAM" id="SSF143865">
    <property type="entry name" value="CorA soluble domain-like"/>
    <property type="match status" value="1"/>
</dbReference>
<evidence type="ECO:0000313" key="10">
    <source>
        <dbReference type="Proteomes" id="UP000008037"/>
    </source>
</evidence>
<dbReference type="CDD" id="cd12822">
    <property type="entry name" value="TmCorA-like"/>
    <property type="match status" value="1"/>
</dbReference>
<dbReference type="HOGENOM" id="CLU_007127_0_0_2"/>
<evidence type="ECO:0000256" key="8">
    <source>
        <dbReference type="SAM" id="Phobius"/>
    </source>
</evidence>
<dbReference type="InterPro" id="IPR045861">
    <property type="entry name" value="CorA_cytoplasmic_dom"/>
</dbReference>
<evidence type="ECO:0000256" key="6">
    <source>
        <dbReference type="ARBA" id="ARBA00022989"/>
    </source>
</evidence>
<keyword evidence="6 8" id="KW-1133">Transmembrane helix</keyword>
<evidence type="ECO:0000256" key="2">
    <source>
        <dbReference type="ARBA" id="ARBA00009765"/>
    </source>
</evidence>
<evidence type="ECO:0000256" key="7">
    <source>
        <dbReference type="ARBA" id="ARBA00023136"/>
    </source>
</evidence>
<comment type="similarity">
    <text evidence="2">Belongs to the CorA metal ion transporter (MIT) (TC 1.A.35) family.</text>
</comment>
<keyword evidence="7 8" id="KW-0472">Membrane</keyword>
<dbReference type="Gene3D" id="1.20.58.340">
    <property type="entry name" value="Magnesium transport protein CorA, transmembrane region"/>
    <property type="match status" value="2"/>
</dbReference>
<dbReference type="Gene3D" id="3.30.460.20">
    <property type="entry name" value="CorA soluble domain-like"/>
    <property type="match status" value="1"/>
</dbReference>
<dbReference type="KEGG" id="nga:Ngar_c26860"/>
<name>K0ILQ6_NITGG</name>
<proteinExistence type="inferred from homology"/>
<dbReference type="InParanoid" id="K0ILQ6"/>
<feature type="transmembrane region" description="Helical" evidence="8">
    <location>
        <begin position="247"/>
        <end position="269"/>
    </location>
</feature>
<dbReference type="SUPFAM" id="SSF144083">
    <property type="entry name" value="Magnesium transport protein CorA, transmembrane region"/>
    <property type="match status" value="1"/>
</dbReference>
<dbReference type="PANTHER" id="PTHR46494">
    <property type="entry name" value="CORA FAMILY METAL ION TRANSPORTER (EUROFUNG)"/>
    <property type="match status" value="1"/>
</dbReference>
<protein>
    <submittedName>
        <fullName evidence="9">Putative CorA ion transporter</fullName>
    </submittedName>
</protein>